<evidence type="ECO:0000313" key="13">
    <source>
        <dbReference type="EMBL" id="SKM03410.1"/>
    </source>
</evidence>
<evidence type="ECO:0000256" key="11">
    <source>
        <dbReference type="ARBA" id="ARBA00023163"/>
    </source>
</evidence>
<evidence type="ECO:0000256" key="9">
    <source>
        <dbReference type="ARBA" id="ARBA00023125"/>
    </source>
</evidence>
<organism evidence="13 14">
    <name type="scientific">Mycobacteroides abscessus subsp. massiliense</name>
    <dbReference type="NCBI Taxonomy" id="1962118"/>
    <lineage>
        <taxon>Bacteria</taxon>
        <taxon>Bacillati</taxon>
        <taxon>Actinomycetota</taxon>
        <taxon>Actinomycetes</taxon>
        <taxon>Mycobacteriales</taxon>
        <taxon>Mycobacteriaceae</taxon>
        <taxon>Mycobacteroides</taxon>
        <taxon>Mycobacteroides abscessus</taxon>
    </lineage>
</organism>
<dbReference type="InterPro" id="IPR003482">
    <property type="entry name" value="Whib"/>
</dbReference>
<accession>A0A1U0U363</accession>
<evidence type="ECO:0000256" key="10">
    <source>
        <dbReference type="ARBA" id="ARBA00023157"/>
    </source>
</evidence>
<dbReference type="GO" id="GO:0051539">
    <property type="term" value="F:4 iron, 4 sulfur cluster binding"/>
    <property type="evidence" value="ECO:0007669"/>
    <property type="project" value="UniProtKB-KW"/>
</dbReference>
<dbReference type="Proteomes" id="UP000190074">
    <property type="component" value="Unassembled WGS sequence"/>
</dbReference>
<keyword evidence="11" id="KW-0804">Transcription</keyword>
<evidence type="ECO:0000313" key="14">
    <source>
        <dbReference type="Proteomes" id="UP000190074"/>
    </source>
</evidence>
<dbReference type="Pfam" id="PF02467">
    <property type="entry name" value="Whib"/>
    <property type="match status" value="1"/>
</dbReference>
<keyword evidence="7" id="KW-0411">Iron-sulfur</keyword>
<keyword evidence="9" id="KW-0238">DNA-binding</keyword>
<dbReference type="GO" id="GO:0003677">
    <property type="term" value="F:DNA binding"/>
    <property type="evidence" value="ECO:0007669"/>
    <property type="project" value="UniProtKB-KW"/>
</dbReference>
<dbReference type="AlphaFoldDB" id="A0A1U0U363"/>
<dbReference type="PANTHER" id="PTHR38839">
    <property type="entry name" value="TRANSCRIPTIONAL REGULATOR WHID-RELATED"/>
    <property type="match status" value="1"/>
</dbReference>
<evidence type="ECO:0000256" key="3">
    <source>
        <dbReference type="ARBA" id="ARBA00006597"/>
    </source>
</evidence>
<keyword evidence="5" id="KW-0479">Metal-binding</keyword>
<protein>
    <submittedName>
        <fullName evidence="13">WhiB family transcriptional regulator</fullName>
    </submittedName>
</protein>
<dbReference type="PROSITE" id="PS51674">
    <property type="entry name" value="4FE4S_WBL"/>
    <property type="match status" value="1"/>
</dbReference>
<name>A0A1U0U363_9MYCO</name>
<comment type="similarity">
    <text evidence="3">Belongs to the WhiB family.</text>
</comment>
<dbReference type="GO" id="GO:0047134">
    <property type="term" value="F:protein-disulfide reductase [NAD(P)H] activity"/>
    <property type="evidence" value="ECO:0007669"/>
    <property type="project" value="TreeGrafter"/>
</dbReference>
<dbReference type="EMBL" id="FVGW01000004">
    <property type="protein sequence ID" value="SKM03410.1"/>
    <property type="molecule type" value="Genomic_DNA"/>
</dbReference>
<dbReference type="RefSeq" id="WP_074323829.1">
    <property type="nucleotide sequence ID" value="NZ_FVGW01000004.1"/>
</dbReference>
<keyword evidence="6" id="KW-0408">Iron</keyword>
<evidence type="ECO:0000259" key="12">
    <source>
        <dbReference type="PROSITE" id="PS51674"/>
    </source>
</evidence>
<comment type="cofactor">
    <cofactor evidence="1">
        <name>[4Fe-4S] cluster</name>
        <dbReference type="ChEBI" id="CHEBI:49883"/>
    </cofactor>
</comment>
<feature type="domain" description="4Fe-4S Wbl-type" evidence="12">
    <location>
        <begin position="47"/>
        <end position="112"/>
    </location>
</feature>
<dbReference type="GO" id="GO:0045892">
    <property type="term" value="P:negative regulation of DNA-templated transcription"/>
    <property type="evidence" value="ECO:0007669"/>
    <property type="project" value="TreeGrafter"/>
</dbReference>
<evidence type="ECO:0000256" key="6">
    <source>
        <dbReference type="ARBA" id="ARBA00023004"/>
    </source>
</evidence>
<keyword evidence="4" id="KW-0004">4Fe-4S</keyword>
<evidence type="ECO:0000256" key="8">
    <source>
        <dbReference type="ARBA" id="ARBA00023015"/>
    </source>
</evidence>
<keyword evidence="10" id="KW-1015">Disulfide bond</keyword>
<dbReference type="InterPro" id="IPR034768">
    <property type="entry name" value="4FE4S_WBL"/>
</dbReference>
<sequence length="167" mass="18334">MRAGPLRSDLGTLNGNNEPVLSGININQRKHTPTFGIEDIPHLPGAACKGVDDDGAFFPKTRGTVATEAAKAICQECPVVKECLDYALAWENRTGEKVYGVWGGLDEWDRTELRDKSAARLCRKRLHEVSGDNAEAVPHAPGTFRCRACRLAAKSAYRERKKKVQDG</sequence>
<reference evidence="13 14" key="1">
    <citation type="submission" date="2016-11" db="EMBL/GenBank/DDBJ databases">
        <authorList>
            <consortium name="Pathogen Informatics"/>
        </authorList>
    </citation>
    <scope>NUCLEOTIDE SEQUENCE [LARGE SCALE GENOMIC DNA]</scope>
    <source>
        <strain evidence="13 14">911</strain>
    </source>
</reference>
<dbReference type="GO" id="GO:0046872">
    <property type="term" value="F:metal ion binding"/>
    <property type="evidence" value="ECO:0007669"/>
    <property type="project" value="UniProtKB-KW"/>
</dbReference>
<evidence type="ECO:0000256" key="7">
    <source>
        <dbReference type="ARBA" id="ARBA00023014"/>
    </source>
</evidence>
<evidence type="ECO:0000256" key="4">
    <source>
        <dbReference type="ARBA" id="ARBA00022485"/>
    </source>
</evidence>
<evidence type="ECO:0000256" key="5">
    <source>
        <dbReference type="ARBA" id="ARBA00022723"/>
    </source>
</evidence>
<comment type="subcellular location">
    <subcellularLocation>
        <location evidence="2">Cytoplasm</location>
    </subcellularLocation>
</comment>
<proteinExistence type="inferred from homology"/>
<evidence type="ECO:0000256" key="2">
    <source>
        <dbReference type="ARBA" id="ARBA00004496"/>
    </source>
</evidence>
<evidence type="ECO:0000256" key="1">
    <source>
        <dbReference type="ARBA" id="ARBA00001966"/>
    </source>
</evidence>
<dbReference type="GO" id="GO:0045454">
    <property type="term" value="P:cell redox homeostasis"/>
    <property type="evidence" value="ECO:0007669"/>
    <property type="project" value="TreeGrafter"/>
</dbReference>
<dbReference type="GO" id="GO:0005737">
    <property type="term" value="C:cytoplasm"/>
    <property type="evidence" value="ECO:0007669"/>
    <property type="project" value="UniProtKB-SubCell"/>
</dbReference>
<keyword evidence="8" id="KW-0805">Transcription regulation</keyword>
<gene>
    <name evidence="13" type="ORF">SAMEA2259716_02361</name>
</gene>